<dbReference type="EMBL" id="NIRI02000042">
    <property type="protein sequence ID" value="KAG5451213.1"/>
    <property type="molecule type" value="Genomic_DNA"/>
</dbReference>
<dbReference type="OrthoDB" id="10467270at2759"/>
<dbReference type="AlphaFoldDB" id="A0A3R7JIM2"/>
<protein>
    <submittedName>
        <fullName evidence="1">Uncharacterized protein</fullName>
    </submittedName>
</protein>
<name>A0A3R7JIM2_CLOSI</name>
<reference evidence="1 2" key="1">
    <citation type="journal article" date="2018" name="Biotechnol. Adv.">
        <title>Improved genomic resources and new bioinformatic workflow for the carcinogenic parasite Clonorchis sinensis: Biotechnological implications.</title>
        <authorList>
            <person name="Wang D."/>
            <person name="Korhonen P.K."/>
            <person name="Gasser R.B."/>
            <person name="Young N.D."/>
        </authorList>
    </citation>
    <scope>NUCLEOTIDE SEQUENCE [LARGE SCALE GENOMIC DNA]</scope>
    <source>
        <strain evidence="1">Cs-k2</strain>
    </source>
</reference>
<gene>
    <name evidence="1" type="ORF">CSKR_112840</name>
</gene>
<reference evidence="1 2" key="2">
    <citation type="journal article" date="2021" name="Genomics">
        <title>High-quality reference genome for Clonorchis sinensis.</title>
        <authorList>
            <person name="Young N.D."/>
            <person name="Stroehlein A.J."/>
            <person name="Kinkar L."/>
            <person name="Wang T."/>
            <person name="Sohn W.M."/>
            <person name="Chang B.C.H."/>
            <person name="Kaur P."/>
            <person name="Weisz D."/>
            <person name="Dudchenko O."/>
            <person name="Aiden E.L."/>
            <person name="Korhonen P.K."/>
            <person name="Gasser R.B."/>
        </authorList>
    </citation>
    <scope>NUCLEOTIDE SEQUENCE [LARGE SCALE GENOMIC DNA]</scope>
    <source>
        <strain evidence="1">Cs-k2</strain>
    </source>
</reference>
<comment type="caution">
    <text evidence="1">The sequence shown here is derived from an EMBL/GenBank/DDBJ whole genome shotgun (WGS) entry which is preliminary data.</text>
</comment>
<accession>A0A3R7JIM2</accession>
<keyword evidence="2" id="KW-1185">Reference proteome</keyword>
<organism evidence="1 2">
    <name type="scientific">Clonorchis sinensis</name>
    <name type="common">Chinese liver fluke</name>
    <dbReference type="NCBI Taxonomy" id="79923"/>
    <lineage>
        <taxon>Eukaryota</taxon>
        <taxon>Metazoa</taxon>
        <taxon>Spiralia</taxon>
        <taxon>Lophotrochozoa</taxon>
        <taxon>Platyhelminthes</taxon>
        <taxon>Trematoda</taxon>
        <taxon>Digenea</taxon>
        <taxon>Opisthorchiida</taxon>
        <taxon>Opisthorchiata</taxon>
        <taxon>Opisthorchiidae</taxon>
        <taxon>Clonorchis</taxon>
    </lineage>
</organism>
<sequence>MFSNVKKPECQYIYGFTIKNSSEFTQYYDANKNTLVVDQVAVDLFAELGNWLANVSSPYEETSSVRSWVGASSLPACVYIAFEDHLLSSDLNESLNPKQPIRSEDNRWSSNAI</sequence>
<evidence type="ECO:0000313" key="2">
    <source>
        <dbReference type="Proteomes" id="UP000286415"/>
    </source>
</evidence>
<evidence type="ECO:0000313" key="1">
    <source>
        <dbReference type="EMBL" id="KAG5451213.1"/>
    </source>
</evidence>
<dbReference type="Proteomes" id="UP000286415">
    <property type="component" value="Unassembled WGS sequence"/>
</dbReference>
<dbReference type="InParanoid" id="A0A3R7JIM2"/>
<proteinExistence type="predicted"/>